<accession>A0AAD9X6Y4</accession>
<keyword evidence="4" id="KW-1185">Reference proteome</keyword>
<dbReference type="AlphaFoldDB" id="A0AAD9X6Y4"/>
<comment type="caution">
    <text evidence="3">The sequence shown here is derived from an EMBL/GenBank/DDBJ whole genome shotgun (WGS) entry which is preliminary data.</text>
</comment>
<gene>
    <name evidence="3" type="ORF">Ddye_013724</name>
</gene>
<feature type="chain" id="PRO_5042055102" description="Reverse transcriptase zinc-binding domain-containing protein" evidence="1">
    <location>
        <begin position="18"/>
        <end position="181"/>
    </location>
</feature>
<dbReference type="InterPro" id="IPR026960">
    <property type="entry name" value="RVT-Znf"/>
</dbReference>
<reference evidence="3" key="1">
    <citation type="journal article" date="2023" name="Plant J.">
        <title>Genome sequences and population genomics provide insights into the demographic history, inbreeding, and mutation load of two 'living fossil' tree species of Dipteronia.</title>
        <authorList>
            <person name="Feng Y."/>
            <person name="Comes H.P."/>
            <person name="Chen J."/>
            <person name="Zhu S."/>
            <person name="Lu R."/>
            <person name="Zhang X."/>
            <person name="Li P."/>
            <person name="Qiu J."/>
            <person name="Olsen K.M."/>
            <person name="Qiu Y."/>
        </authorList>
    </citation>
    <scope>NUCLEOTIDE SEQUENCE</scope>
    <source>
        <strain evidence="3">KIB01</strain>
    </source>
</reference>
<name>A0AAD9X6Y4_9ROSI</name>
<feature type="signal peptide" evidence="1">
    <location>
        <begin position="1"/>
        <end position="17"/>
    </location>
</feature>
<organism evidence="3 4">
    <name type="scientific">Dipteronia dyeriana</name>
    <dbReference type="NCBI Taxonomy" id="168575"/>
    <lineage>
        <taxon>Eukaryota</taxon>
        <taxon>Viridiplantae</taxon>
        <taxon>Streptophyta</taxon>
        <taxon>Embryophyta</taxon>
        <taxon>Tracheophyta</taxon>
        <taxon>Spermatophyta</taxon>
        <taxon>Magnoliopsida</taxon>
        <taxon>eudicotyledons</taxon>
        <taxon>Gunneridae</taxon>
        <taxon>Pentapetalae</taxon>
        <taxon>rosids</taxon>
        <taxon>malvids</taxon>
        <taxon>Sapindales</taxon>
        <taxon>Sapindaceae</taxon>
        <taxon>Hippocastanoideae</taxon>
        <taxon>Acereae</taxon>
        <taxon>Dipteronia</taxon>
    </lineage>
</organism>
<dbReference type="Proteomes" id="UP001280121">
    <property type="component" value="Unassembled WGS sequence"/>
</dbReference>
<proteinExistence type="predicted"/>
<dbReference type="EMBL" id="JANJYI010000004">
    <property type="protein sequence ID" value="KAK2653868.1"/>
    <property type="molecule type" value="Genomic_DNA"/>
</dbReference>
<feature type="domain" description="Reverse transcriptase zinc-binding" evidence="2">
    <location>
        <begin position="26"/>
        <end position="115"/>
    </location>
</feature>
<sequence length="181" mass="21175">MALMCIPICRCIADALAWTFCPNRGFSVSSLRRCLEERGSVDNSGNTPLLWLGFVPPKIEIFLWQLLKGGILVREVLFKIGWANLASIDCPLCTSKTESLNHLFFFHCDWSWKLWSEAMGWWDVRFYCNMNLHEWTEGWLGLCASKDNKRDWIVLFYAVRWTIWEFRNAMVFNGFSLSVRS</sequence>
<evidence type="ECO:0000313" key="3">
    <source>
        <dbReference type="EMBL" id="KAK2653868.1"/>
    </source>
</evidence>
<dbReference type="Pfam" id="PF13966">
    <property type="entry name" value="zf-RVT"/>
    <property type="match status" value="1"/>
</dbReference>
<keyword evidence="1" id="KW-0732">Signal</keyword>
<protein>
    <recommendedName>
        <fullName evidence="2">Reverse transcriptase zinc-binding domain-containing protein</fullName>
    </recommendedName>
</protein>
<evidence type="ECO:0000259" key="2">
    <source>
        <dbReference type="Pfam" id="PF13966"/>
    </source>
</evidence>
<evidence type="ECO:0000313" key="4">
    <source>
        <dbReference type="Proteomes" id="UP001280121"/>
    </source>
</evidence>
<evidence type="ECO:0000256" key="1">
    <source>
        <dbReference type="SAM" id="SignalP"/>
    </source>
</evidence>